<dbReference type="SFLD" id="SFLDG01066">
    <property type="entry name" value="organic_radical-activating_enz"/>
    <property type="match status" value="1"/>
</dbReference>
<dbReference type="AlphaFoldDB" id="A0A4U1BGC4"/>
<reference evidence="11 12" key="1">
    <citation type="submission" date="2019-04" db="EMBL/GenBank/DDBJ databases">
        <authorList>
            <person name="Hwang J.C."/>
        </authorList>
    </citation>
    <scope>NUCLEOTIDE SEQUENCE [LARGE SCALE GENOMIC DNA]</scope>
    <source>
        <strain evidence="11 12">IMCC35001</strain>
    </source>
</reference>
<dbReference type="InterPro" id="IPR058240">
    <property type="entry name" value="rSAM_sf"/>
</dbReference>
<dbReference type="Pfam" id="PF04055">
    <property type="entry name" value="Radical_SAM"/>
    <property type="match status" value="1"/>
</dbReference>
<dbReference type="Gene3D" id="3.20.20.70">
    <property type="entry name" value="Aldolase class I"/>
    <property type="match status" value="1"/>
</dbReference>
<dbReference type="PROSITE" id="PS51379">
    <property type="entry name" value="4FE4S_FER_2"/>
    <property type="match status" value="2"/>
</dbReference>
<dbReference type="SFLD" id="SFLDS00029">
    <property type="entry name" value="Radical_SAM"/>
    <property type="match status" value="1"/>
</dbReference>
<dbReference type="Proteomes" id="UP000305674">
    <property type="component" value="Unassembled WGS sequence"/>
</dbReference>
<evidence type="ECO:0000313" key="11">
    <source>
        <dbReference type="EMBL" id="TKB50013.1"/>
    </source>
</evidence>
<dbReference type="InterPro" id="IPR034457">
    <property type="entry name" value="Organic_radical-activating"/>
</dbReference>
<evidence type="ECO:0000259" key="10">
    <source>
        <dbReference type="PROSITE" id="PS51918"/>
    </source>
</evidence>
<dbReference type="PROSITE" id="PS01087">
    <property type="entry name" value="RADICAL_ACTIVATING"/>
    <property type="match status" value="1"/>
</dbReference>
<dbReference type="EMBL" id="SWCI01000003">
    <property type="protein sequence ID" value="TKB50013.1"/>
    <property type="molecule type" value="Genomic_DNA"/>
</dbReference>
<evidence type="ECO:0000256" key="6">
    <source>
        <dbReference type="ARBA" id="ARBA00023002"/>
    </source>
</evidence>
<dbReference type="InterPro" id="IPR012839">
    <property type="entry name" value="Organic_radical_activase"/>
</dbReference>
<evidence type="ECO:0000256" key="8">
    <source>
        <dbReference type="ARBA" id="ARBA00023014"/>
    </source>
</evidence>
<dbReference type="Gene3D" id="3.30.70.20">
    <property type="match status" value="1"/>
</dbReference>
<dbReference type="SUPFAM" id="SSF54862">
    <property type="entry name" value="4Fe-4S ferredoxins"/>
    <property type="match status" value="1"/>
</dbReference>
<feature type="domain" description="Radical SAM core" evidence="10">
    <location>
        <begin position="20"/>
        <end position="294"/>
    </location>
</feature>
<dbReference type="GO" id="GO:0051539">
    <property type="term" value="F:4 iron, 4 sulfur cluster binding"/>
    <property type="evidence" value="ECO:0007669"/>
    <property type="project" value="UniProtKB-KW"/>
</dbReference>
<evidence type="ECO:0000259" key="9">
    <source>
        <dbReference type="PROSITE" id="PS51379"/>
    </source>
</evidence>
<organism evidence="11 12">
    <name type="scientific">Ferrimonas sediminicola</name>
    <dbReference type="NCBI Taxonomy" id="2569538"/>
    <lineage>
        <taxon>Bacteria</taxon>
        <taxon>Pseudomonadati</taxon>
        <taxon>Pseudomonadota</taxon>
        <taxon>Gammaproteobacteria</taxon>
        <taxon>Alteromonadales</taxon>
        <taxon>Ferrimonadaceae</taxon>
        <taxon>Ferrimonas</taxon>
    </lineage>
</organism>
<keyword evidence="12" id="KW-1185">Reference proteome</keyword>
<keyword evidence="6" id="KW-0560">Oxidoreductase</keyword>
<proteinExistence type="inferred from homology"/>
<dbReference type="PROSITE" id="PS00198">
    <property type="entry name" value="4FE4S_FER_1"/>
    <property type="match status" value="2"/>
</dbReference>
<dbReference type="OrthoDB" id="9782387at2"/>
<keyword evidence="7" id="KW-0408">Iron</keyword>
<dbReference type="InterPro" id="IPR017900">
    <property type="entry name" value="4Fe4S_Fe_S_CS"/>
</dbReference>
<keyword evidence="3" id="KW-0004">4Fe-4S</keyword>
<keyword evidence="5" id="KW-0479">Metal-binding</keyword>
<protein>
    <submittedName>
        <fullName evidence="11">YjjW family glycine radical enzyme activase</fullName>
    </submittedName>
</protein>
<dbReference type="SUPFAM" id="SSF102114">
    <property type="entry name" value="Radical SAM enzymes"/>
    <property type="match status" value="1"/>
</dbReference>
<name>A0A4U1BGC4_9GAMM</name>
<feature type="domain" description="4Fe-4S ferredoxin-type" evidence="9">
    <location>
        <begin position="49"/>
        <end position="70"/>
    </location>
</feature>
<dbReference type="PANTHER" id="PTHR30352">
    <property type="entry name" value="PYRUVATE FORMATE-LYASE-ACTIVATING ENZYME"/>
    <property type="match status" value="1"/>
</dbReference>
<evidence type="ECO:0000256" key="7">
    <source>
        <dbReference type="ARBA" id="ARBA00023004"/>
    </source>
</evidence>
<evidence type="ECO:0000256" key="3">
    <source>
        <dbReference type="ARBA" id="ARBA00022485"/>
    </source>
</evidence>
<dbReference type="PROSITE" id="PS51918">
    <property type="entry name" value="RADICAL_SAM"/>
    <property type="match status" value="1"/>
</dbReference>
<dbReference type="InterPro" id="IPR001989">
    <property type="entry name" value="Radical_activat_CS"/>
</dbReference>
<feature type="domain" description="4Fe-4S ferredoxin-type" evidence="9">
    <location>
        <begin position="75"/>
        <end position="104"/>
    </location>
</feature>
<dbReference type="InterPro" id="IPR017896">
    <property type="entry name" value="4Fe4S_Fe-S-bd"/>
</dbReference>
<dbReference type="InterPro" id="IPR007197">
    <property type="entry name" value="rSAM"/>
</dbReference>
<evidence type="ECO:0000256" key="5">
    <source>
        <dbReference type="ARBA" id="ARBA00022723"/>
    </source>
</evidence>
<dbReference type="PIRSF" id="PIRSF000371">
    <property type="entry name" value="PFL_act_enz"/>
    <property type="match status" value="1"/>
</dbReference>
<accession>A0A4U1BGC4</accession>
<gene>
    <name evidence="11" type="primary">yjjW</name>
    <name evidence="11" type="ORF">FCL40_06890</name>
</gene>
<dbReference type="InterPro" id="IPR023912">
    <property type="entry name" value="YjjW_bact"/>
</dbReference>
<dbReference type="PANTHER" id="PTHR30352:SF13">
    <property type="entry name" value="GLYCYL-RADICAL ENZYME ACTIVATING ENZYME YJJW-RELATED"/>
    <property type="match status" value="1"/>
</dbReference>
<dbReference type="NCBIfam" id="TIGR04041">
    <property type="entry name" value="activase_YjjW"/>
    <property type="match status" value="1"/>
</dbReference>
<dbReference type="GO" id="GO:0046872">
    <property type="term" value="F:metal ion binding"/>
    <property type="evidence" value="ECO:0007669"/>
    <property type="project" value="UniProtKB-KW"/>
</dbReference>
<evidence type="ECO:0000256" key="4">
    <source>
        <dbReference type="ARBA" id="ARBA00022691"/>
    </source>
</evidence>
<sequence>MAPASVRPASVSRILAFSCVDGPGSRLVIFFQGCNMDCPGCHNPQTIGQCNQCGDCVTHCPNGALSLEHGLGQRKRRRCDRRLCQGCDLCLPHCPRSANPNAQSFEVSELVERIALHAPLLDGVTFSGGEATLQRQFLARMCQELDRDPRTAQLGRLIDSNGLLAAGHWPTLLERVDGVMLDIKALDGSIHRRLTGRSNAMVLESARLLARAGKLIELRWLVVEGVNDGDAEVEALVRLWHSLPSPPPLRLNRFRHHGVSARGRALGETGPSTMEALHHRLALAGVSLLPLVTL</sequence>
<keyword evidence="8" id="KW-0411">Iron-sulfur</keyword>
<evidence type="ECO:0000313" key="12">
    <source>
        <dbReference type="Proteomes" id="UP000305674"/>
    </source>
</evidence>
<comment type="similarity">
    <text evidence="2">Belongs to the organic radical-activating enzymes family.</text>
</comment>
<evidence type="ECO:0000256" key="1">
    <source>
        <dbReference type="ARBA" id="ARBA00001966"/>
    </source>
</evidence>
<dbReference type="InterPro" id="IPR013785">
    <property type="entry name" value="Aldolase_TIM"/>
</dbReference>
<keyword evidence="4" id="KW-0949">S-adenosyl-L-methionine</keyword>
<dbReference type="CDD" id="cd01335">
    <property type="entry name" value="Radical_SAM"/>
    <property type="match status" value="1"/>
</dbReference>
<comment type="cofactor">
    <cofactor evidence="1">
        <name>[4Fe-4S] cluster</name>
        <dbReference type="ChEBI" id="CHEBI:49883"/>
    </cofactor>
</comment>
<comment type="caution">
    <text evidence="11">The sequence shown here is derived from an EMBL/GenBank/DDBJ whole genome shotgun (WGS) entry which is preliminary data.</text>
</comment>
<evidence type="ECO:0000256" key="2">
    <source>
        <dbReference type="ARBA" id="ARBA00009777"/>
    </source>
</evidence>
<dbReference type="GO" id="GO:0016491">
    <property type="term" value="F:oxidoreductase activity"/>
    <property type="evidence" value="ECO:0007669"/>
    <property type="project" value="UniProtKB-KW"/>
</dbReference>